<dbReference type="Proteomes" id="UP001519460">
    <property type="component" value="Unassembled WGS sequence"/>
</dbReference>
<evidence type="ECO:0000313" key="3">
    <source>
        <dbReference type="Proteomes" id="UP001519460"/>
    </source>
</evidence>
<keyword evidence="1" id="KW-0732">Signal</keyword>
<feature type="signal peptide" evidence="1">
    <location>
        <begin position="1"/>
        <end position="22"/>
    </location>
</feature>
<organism evidence="2 3">
    <name type="scientific">Batillaria attramentaria</name>
    <dbReference type="NCBI Taxonomy" id="370345"/>
    <lineage>
        <taxon>Eukaryota</taxon>
        <taxon>Metazoa</taxon>
        <taxon>Spiralia</taxon>
        <taxon>Lophotrochozoa</taxon>
        <taxon>Mollusca</taxon>
        <taxon>Gastropoda</taxon>
        <taxon>Caenogastropoda</taxon>
        <taxon>Sorbeoconcha</taxon>
        <taxon>Cerithioidea</taxon>
        <taxon>Batillariidae</taxon>
        <taxon>Batillaria</taxon>
    </lineage>
</organism>
<dbReference type="PANTHER" id="PTHR46252">
    <property type="entry name" value="BRORIN FAMILY MEMBER"/>
    <property type="match status" value="1"/>
</dbReference>
<keyword evidence="3" id="KW-1185">Reference proteome</keyword>
<dbReference type="GO" id="GO:0005576">
    <property type="term" value="C:extracellular region"/>
    <property type="evidence" value="ECO:0007669"/>
    <property type="project" value="UniProtKB-SubCell"/>
</dbReference>
<name>A0ABD0KA29_9CAEN</name>
<accession>A0ABD0KA29</accession>
<comment type="caution">
    <text evidence="2">The sequence shown here is derived from an EMBL/GenBank/DDBJ whole genome shotgun (WGS) entry which is preliminary data.</text>
</comment>
<sequence>MKLPTLTTVLVLTVTLCGTTLAQHHPLKRFLLQTTTTPPLTTTPPTCTTPGGQTLFPGQEVTEECRYCNCESHWGLTCYYFDCLSAMCVDAYRPPGACCWECPTGNNCRILSTGEVIPAGEPVERDGMLCECPPQDDVFTGRLLEENYIAPYTALCTRVTTMPPTTAPPTTIPSTVAN</sequence>
<dbReference type="Pfam" id="PF23334">
    <property type="entry name" value="VWC2L_2nd"/>
    <property type="match status" value="1"/>
</dbReference>
<dbReference type="AlphaFoldDB" id="A0ABD0KA29"/>
<evidence type="ECO:0008006" key="4">
    <source>
        <dbReference type="Google" id="ProtNLM"/>
    </source>
</evidence>
<evidence type="ECO:0000313" key="2">
    <source>
        <dbReference type="EMBL" id="KAK7483945.1"/>
    </source>
</evidence>
<gene>
    <name evidence="2" type="ORF">BaRGS_00024829</name>
</gene>
<evidence type="ECO:0000256" key="1">
    <source>
        <dbReference type="SAM" id="SignalP"/>
    </source>
</evidence>
<dbReference type="GO" id="GO:0045202">
    <property type="term" value="C:synapse"/>
    <property type="evidence" value="ECO:0007669"/>
    <property type="project" value="UniProtKB-SubCell"/>
</dbReference>
<protein>
    <recommendedName>
        <fullName evidence="4">VWFC domain-containing protein</fullName>
    </recommendedName>
</protein>
<proteinExistence type="predicted"/>
<dbReference type="EMBL" id="JACVVK020000218">
    <property type="protein sequence ID" value="KAK7483945.1"/>
    <property type="molecule type" value="Genomic_DNA"/>
</dbReference>
<dbReference type="PANTHER" id="PTHR46252:SF3">
    <property type="entry name" value="KIELIN_CHORDIN-LIKE PROTEIN"/>
    <property type="match status" value="1"/>
</dbReference>
<feature type="chain" id="PRO_5044740557" description="VWFC domain-containing protein" evidence="1">
    <location>
        <begin position="23"/>
        <end position="178"/>
    </location>
</feature>
<dbReference type="InterPro" id="IPR042979">
    <property type="entry name" value="VWC2/VWC2L"/>
</dbReference>
<reference evidence="2 3" key="1">
    <citation type="journal article" date="2023" name="Sci. Data">
        <title>Genome assembly of the Korean intertidal mud-creeper Batillaria attramentaria.</title>
        <authorList>
            <person name="Patra A.K."/>
            <person name="Ho P.T."/>
            <person name="Jun S."/>
            <person name="Lee S.J."/>
            <person name="Kim Y."/>
            <person name="Won Y.J."/>
        </authorList>
    </citation>
    <scope>NUCLEOTIDE SEQUENCE [LARGE SCALE GENOMIC DNA]</scope>
    <source>
        <strain evidence="2">Wonlab-2016</strain>
    </source>
</reference>